<keyword evidence="11" id="KW-1185">Reference proteome</keyword>
<evidence type="ECO:0000256" key="2">
    <source>
        <dbReference type="ARBA" id="ARBA00022695"/>
    </source>
</evidence>
<feature type="domain" description="Reverse transcriptase RNase H-like" evidence="9">
    <location>
        <begin position="546"/>
        <end position="649"/>
    </location>
</feature>
<evidence type="ECO:0000256" key="4">
    <source>
        <dbReference type="ARBA" id="ARBA00022759"/>
    </source>
</evidence>
<feature type="compositionally biased region" description="Low complexity" evidence="7">
    <location>
        <begin position="721"/>
        <end position="734"/>
    </location>
</feature>
<dbReference type="InterPro" id="IPR043502">
    <property type="entry name" value="DNA/RNA_pol_sf"/>
</dbReference>
<dbReference type="AlphaFoldDB" id="A0A225V6P0"/>
<proteinExistence type="predicted"/>
<evidence type="ECO:0000256" key="3">
    <source>
        <dbReference type="ARBA" id="ARBA00022722"/>
    </source>
</evidence>
<keyword evidence="5" id="KW-0378">Hydrolase</keyword>
<keyword evidence="6" id="KW-0695">RNA-directed DNA polymerase</keyword>
<sequence length="746" mass="82630">MPSPDADGGTTFYYWKTTRSASTDGGSATHAKVTARGRMTTVNVAGRSWREHGTRLNVPPPVDFMEGFSGVAVQVMGVYRFTQYSQSMPVDALIVDSDTGDFLVGEDWMYDHGVNIVFVSSEMKWYENDVKKVVPFNGIGSERNIQTQTCHNAEVSVPDKDGTVGLFIPKKRKEPYLVVALTLVTVKSGKVKVPILNLVGKTAKLPSKEMLGTWTPLDDEMEVLRLGGDLERERVSEWLDQIRVQEKPLCNEETLDFGEMDGKDKELLVRLLKNYPELLAPKEGCPPATTLGVEHHINTGAASPIKIRLRRYSRVEQELVDAEVQKMLHDGVIEEGTGVWGFPAVLVRKKDGTVRFCIDYRLLNNVTKKDVYPLPRIDEALDTMHGSRRYSSLDFTQAIVSLANAPGTFQRMMDAVLRGLTWKSCLVYLDDVIIFTAGSVSRHVVELACVLERLSRAGLSLKPKKCSFAKTRLGHLGHELDEQGILPLESLVDTVKRFPTPENPDEFVPHFGAKAAPLTRLLRKSSSWDWGPEQQEASRPLLAYPDFTKPFKLVTDASVVGLDAALMQDQGAGDQPVAYASKVNSPIVAKYGITDLECAAVSWAVKLFRPYLYGRRFELVTDHSALSYLMKKKDLTGRPYRWSLQLQEFEFRIIYRPGSTNVVADALSRAPVRTMTANRRRNKQGKCRLATVVTPEGERTVGGNGQPTGGTKTSVPTKDATTGTTRTGTTPTGGHHAGEAADYTTE</sequence>
<dbReference type="FunFam" id="3.30.70.270:FF:000003">
    <property type="entry name" value="Transposon Ty3-G Gag-Pol polyprotein"/>
    <property type="match status" value="1"/>
</dbReference>
<comment type="caution">
    <text evidence="10">The sequence shown here is derived from an EMBL/GenBank/DDBJ whole genome shotgun (WGS) entry which is preliminary data.</text>
</comment>
<evidence type="ECO:0000256" key="6">
    <source>
        <dbReference type="ARBA" id="ARBA00022918"/>
    </source>
</evidence>
<reference evidence="11" key="1">
    <citation type="submission" date="2017-03" db="EMBL/GenBank/DDBJ databases">
        <title>Phytopthora megakarya and P. palmivora, two closely related causual agents of cacao black pod achieved similar genome size and gene model numbers by different mechanisms.</title>
        <authorList>
            <person name="Ali S."/>
            <person name="Shao J."/>
            <person name="Larry D.J."/>
            <person name="Kronmiller B."/>
            <person name="Shen D."/>
            <person name="Strem M.D."/>
            <person name="Melnick R.L."/>
            <person name="Guiltinan M.J."/>
            <person name="Tyler B.M."/>
            <person name="Meinhardt L.W."/>
            <person name="Bailey B.A."/>
        </authorList>
    </citation>
    <scope>NUCLEOTIDE SEQUENCE [LARGE SCALE GENOMIC DNA]</scope>
    <source>
        <strain evidence="11">zdho120</strain>
    </source>
</reference>
<accession>A0A225V6P0</accession>
<dbReference type="InterPro" id="IPR043128">
    <property type="entry name" value="Rev_trsase/Diguanyl_cyclase"/>
</dbReference>
<dbReference type="FunFam" id="3.10.20.370:FF:000001">
    <property type="entry name" value="Retrovirus-related Pol polyprotein from transposon 17.6-like protein"/>
    <property type="match status" value="1"/>
</dbReference>
<dbReference type="EMBL" id="NBNE01007913">
    <property type="protein sequence ID" value="OWZ00080.1"/>
    <property type="molecule type" value="Genomic_DNA"/>
</dbReference>
<evidence type="ECO:0000256" key="1">
    <source>
        <dbReference type="ARBA" id="ARBA00022679"/>
    </source>
</evidence>
<dbReference type="SUPFAM" id="SSF56672">
    <property type="entry name" value="DNA/RNA polymerases"/>
    <property type="match status" value="1"/>
</dbReference>
<keyword evidence="3" id="KW-0540">Nuclease</keyword>
<keyword evidence="4" id="KW-0255">Endonuclease</keyword>
<dbReference type="GO" id="GO:0003964">
    <property type="term" value="F:RNA-directed DNA polymerase activity"/>
    <property type="evidence" value="ECO:0007669"/>
    <property type="project" value="UniProtKB-KW"/>
</dbReference>
<dbReference type="OrthoDB" id="115141at2759"/>
<dbReference type="Gene3D" id="3.30.70.270">
    <property type="match status" value="2"/>
</dbReference>
<dbReference type="GO" id="GO:0004519">
    <property type="term" value="F:endonuclease activity"/>
    <property type="evidence" value="ECO:0007669"/>
    <property type="project" value="UniProtKB-KW"/>
</dbReference>
<evidence type="ECO:0000256" key="7">
    <source>
        <dbReference type="SAM" id="MobiDB-lite"/>
    </source>
</evidence>
<keyword evidence="2" id="KW-0548">Nucleotidyltransferase</keyword>
<gene>
    <name evidence="10" type="ORF">PHMEG_00028811</name>
</gene>
<feature type="region of interest" description="Disordered" evidence="7">
    <location>
        <begin position="696"/>
        <end position="746"/>
    </location>
</feature>
<dbReference type="InterPro" id="IPR041373">
    <property type="entry name" value="RT_RNaseH"/>
</dbReference>
<evidence type="ECO:0000313" key="11">
    <source>
        <dbReference type="Proteomes" id="UP000198211"/>
    </source>
</evidence>
<name>A0A225V6P0_9STRA</name>
<dbReference type="Pfam" id="PF17917">
    <property type="entry name" value="RT_RNaseH"/>
    <property type="match status" value="1"/>
</dbReference>
<dbReference type="Proteomes" id="UP000198211">
    <property type="component" value="Unassembled WGS sequence"/>
</dbReference>
<dbReference type="CDD" id="cd01647">
    <property type="entry name" value="RT_LTR"/>
    <property type="match status" value="1"/>
</dbReference>
<dbReference type="Gene3D" id="3.10.10.10">
    <property type="entry name" value="HIV Type 1 Reverse Transcriptase, subunit A, domain 1"/>
    <property type="match status" value="1"/>
</dbReference>
<dbReference type="InterPro" id="IPR000477">
    <property type="entry name" value="RT_dom"/>
</dbReference>
<dbReference type="PANTHER" id="PTHR37984:SF5">
    <property type="entry name" value="PROTEIN NYNRIN-LIKE"/>
    <property type="match status" value="1"/>
</dbReference>
<organism evidence="10 11">
    <name type="scientific">Phytophthora megakarya</name>
    <dbReference type="NCBI Taxonomy" id="4795"/>
    <lineage>
        <taxon>Eukaryota</taxon>
        <taxon>Sar</taxon>
        <taxon>Stramenopiles</taxon>
        <taxon>Oomycota</taxon>
        <taxon>Peronosporomycetes</taxon>
        <taxon>Peronosporales</taxon>
        <taxon>Peronosporaceae</taxon>
        <taxon>Phytophthora</taxon>
    </lineage>
</organism>
<feature type="compositionally biased region" description="Polar residues" evidence="7">
    <location>
        <begin position="709"/>
        <end position="720"/>
    </location>
</feature>
<evidence type="ECO:0000259" key="9">
    <source>
        <dbReference type="Pfam" id="PF17917"/>
    </source>
</evidence>
<evidence type="ECO:0000259" key="8">
    <source>
        <dbReference type="Pfam" id="PF00078"/>
    </source>
</evidence>
<dbReference type="Pfam" id="PF00078">
    <property type="entry name" value="RVT_1"/>
    <property type="match status" value="1"/>
</dbReference>
<dbReference type="GO" id="GO:0016787">
    <property type="term" value="F:hydrolase activity"/>
    <property type="evidence" value="ECO:0007669"/>
    <property type="project" value="UniProtKB-KW"/>
</dbReference>
<dbReference type="CDD" id="cd09274">
    <property type="entry name" value="RNase_HI_RT_Ty3"/>
    <property type="match status" value="1"/>
</dbReference>
<evidence type="ECO:0000256" key="5">
    <source>
        <dbReference type="ARBA" id="ARBA00022801"/>
    </source>
</evidence>
<dbReference type="InterPro" id="IPR050951">
    <property type="entry name" value="Retrovirus_Pol_polyprotein"/>
</dbReference>
<evidence type="ECO:0000313" key="10">
    <source>
        <dbReference type="EMBL" id="OWZ00080.1"/>
    </source>
</evidence>
<feature type="domain" description="Reverse transcriptase" evidence="8">
    <location>
        <begin position="403"/>
        <end position="480"/>
    </location>
</feature>
<dbReference type="PANTHER" id="PTHR37984">
    <property type="entry name" value="PROTEIN CBG26694"/>
    <property type="match status" value="1"/>
</dbReference>
<evidence type="ECO:0008006" key="12">
    <source>
        <dbReference type="Google" id="ProtNLM"/>
    </source>
</evidence>
<keyword evidence="1" id="KW-0808">Transferase</keyword>
<dbReference type="Gene3D" id="3.10.20.370">
    <property type="match status" value="1"/>
</dbReference>
<protein>
    <recommendedName>
        <fullName evidence="12">Reverse transcriptase</fullName>
    </recommendedName>
</protein>